<keyword evidence="1" id="KW-0812">Transmembrane</keyword>
<keyword evidence="1" id="KW-0472">Membrane</keyword>
<evidence type="ECO:0000256" key="1">
    <source>
        <dbReference type="SAM" id="Phobius"/>
    </source>
</evidence>
<feature type="transmembrane region" description="Helical" evidence="1">
    <location>
        <begin position="12"/>
        <end position="33"/>
    </location>
</feature>
<feature type="transmembrane region" description="Helical" evidence="1">
    <location>
        <begin position="39"/>
        <end position="54"/>
    </location>
</feature>
<dbReference type="RefSeq" id="WP_038328038.1">
    <property type="nucleotide sequence ID" value="NZ_CP049603.1"/>
</dbReference>
<evidence type="ECO:0000313" key="3">
    <source>
        <dbReference type="Proteomes" id="UP000192536"/>
    </source>
</evidence>
<keyword evidence="3" id="KW-1185">Reference proteome</keyword>
<name>A0A1X0WDA6_9GAMM</name>
<dbReference type="GeneID" id="93568897"/>
<dbReference type="InterPro" id="IPR009883">
    <property type="entry name" value="YgfX"/>
</dbReference>
<dbReference type="Pfam" id="PF07254">
    <property type="entry name" value="Cpta_toxin"/>
    <property type="match status" value="1"/>
</dbReference>
<reference evidence="2 3" key="1">
    <citation type="journal article" date="2017" name="Int. J. Syst. Evol. Microbiol.">
        <title>Rouxiella badensis sp. nov. and Rouxiella silvae sp. nov. isolated from peat bog soil in Germany and emendation of the genus description.</title>
        <authorList>
            <person name="Le Fleche-Mateos A."/>
            <person name="Kugler J.H."/>
            <person name="Hansen S.H."/>
            <person name="Syldatk C."/>
            <person name="Hausmann R."/>
            <person name="Lomprez F."/>
            <person name="Vandenbogaert M."/>
            <person name="Manuguerra J.C."/>
            <person name="Grimont P.A."/>
        </authorList>
    </citation>
    <scope>NUCLEOTIDE SEQUENCE [LARGE SCALE GENOMIC DNA]</scope>
    <source>
        <strain evidence="2 3">DSM 100043</strain>
    </source>
</reference>
<keyword evidence="1" id="KW-1133">Transmembrane helix</keyword>
<dbReference type="EMBL" id="MRWE01000025">
    <property type="protein sequence ID" value="ORJ24703.1"/>
    <property type="molecule type" value="Genomic_DNA"/>
</dbReference>
<evidence type="ECO:0008006" key="4">
    <source>
        <dbReference type="Google" id="ProtNLM"/>
    </source>
</evidence>
<organism evidence="2 3">
    <name type="scientific">Rouxiella badensis</name>
    <dbReference type="NCBI Taxonomy" id="1646377"/>
    <lineage>
        <taxon>Bacteria</taxon>
        <taxon>Pseudomonadati</taxon>
        <taxon>Pseudomonadota</taxon>
        <taxon>Gammaproteobacteria</taxon>
        <taxon>Enterobacterales</taxon>
        <taxon>Yersiniaceae</taxon>
        <taxon>Rouxiella</taxon>
    </lineage>
</organism>
<dbReference type="AlphaFoldDB" id="A0A1X0WDA6"/>
<protein>
    <recommendedName>
        <fullName evidence="4">Toxin CptA</fullName>
    </recommendedName>
</protein>
<sequence length="155" mass="18313">MALWQCDLRVSWRSQLFSLAVHGILILLILLAPWPPDDWMIWLILLIIVVSQSIRSQRRISARQGEISLLAQDRLLWRKQEWKIKQPVWMIDSGILLSLRRERTGHGWRQALRGKKHKLWLASDSMSQEEWRHLRQILLTGKRDAAPANNNHHPL</sequence>
<accession>A0A1X0WDA6</accession>
<proteinExistence type="predicted"/>
<dbReference type="PIRSF" id="PIRSF020653">
    <property type="entry name" value="UCP020653"/>
    <property type="match status" value="1"/>
</dbReference>
<dbReference type="STRING" id="1646377.BS640_15025"/>
<comment type="caution">
    <text evidence="2">The sequence shown here is derived from an EMBL/GenBank/DDBJ whole genome shotgun (WGS) entry which is preliminary data.</text>
</comment>
<gene>
    <name evidence="2" type="ORF">BS640_15025</name>
</gene>
<dbReference type="Proteomes" id="UP000192536">
    <property type="component" value="Unassembled WGS sequence"/>
</dbReference>
<evidence type="ECO:0000313" key="2">
    <source>
        <dbReference type="EMBL" id="ORJ24703.1"/>
    </source>
</evidence>